<feature type="transmembrane region" description="Helical" evidence="1">
    <location>
        <begin position="389"/>
        <end position="407"/>
    </location>
</feature>
<sequence>MLFYFVYRGMAPFGSSTILTVDLGQQYLDYFAQFKHTILQDPSAFLYSFSTGLGGNMVGEWSYYLMSPFNLLFLIATTKSLPAWILVVTVLKIASAGWTMGFFLKKMDWLSGYYLPIFAINYPLSAWFIANDLNLLWLDTAILLPLLIWSLHHLVRTGKVRPFLFLLLATILTNYYIAWMVGLFVILYLPFLLLDKQSITNVWKKSWKFISTGAIAVLLSAWLWLPTVSQLQQGKTTHAVHWTLGFENNPLDLLLKLIPGSFDFDQMQSGQANWLVAPIIFFFMWAFFSNKQIRIAQKMAAGLALAILVLATTWTPLVLLFHGGQYPIWYPARFSFLISFLLIVMAAKGFDENWMPSIPARAFFLIATLGITVYGSLQMSKVSYIDKAELLVFLFGYLLVFLTLLFVTEKTLRLPVLGFLTVLFLLLNAALTLNHIAYLSTGEYQKGAKIVSDVDPALKQNKSFYRVAQGLGRTYNDAYLGHFNAGSHFSSLLSAKSSTFYRNIGQISGDSKLSYNNGTTITDSLLSFKYYLAPSNSYDKQPHSIKKSTRPDHNTAQVVASGQNWQLKENKSALPIAYAASTDALKTPLTVRYPLANQERLLTHLAGKPDEIFLSQKPMAITYLDNMEKPERITGGLLHPVDKKKKASATLTFTPDSNDPYYLNLGGAFDLSGVKLVLNGKVLTQETGYNHTVALNLVKDAKGQEQTLSIIMNKGVKSRYLDDFALYSFNQEAVRKDLQRLQTHQMTVTKRNSRRIEGTVETTKDQSLLMTSIPAENGWQARIDGKKVATKTVADGLLAVPTTPGKHQVTLTYTPPYFDLGLVISGLTALLGLFGVMINKRRF</sequence>
<feature type="transmembrane region" description="Helical" evidence="1">
    <location>
        <begin position="300"/>
        <end position="322"/>
    </location>
</feature>
<dbReference type="PANTHER" id="PTHR38454:SF1">
    <property type="entry name" value="INTEGRAL MEMBRANE PROTEIN"/>
    <property type="match status" value="1"/>
</dbReference>
<accession>A0ABS5R180</accession>
<feature type="transmembrane region" description="Helical" evidence="1">
    <location>
        <begin position="271"/>
        <end position="288"/>
    </location>
</feature>
<dbReference type="Proteomes" id="UP001519504">
    <property type="component" value="Unassembled WGS sequence"/>
</dbReference>
<evidence type="ECO:0000313" key="2">
    <source>
        <dbReference type="EMBL" id="MBS9338762.1"/>
    </source>
</evidence>
<keyword evidence="1" id="KW-1133">Transmembrane helix</keyword>
<dbReference type="Pfam" id="PF09586">
    <property type="entry name" value="YfhO"/>
    <property type="match status" value="1"/>
</dbReference>
<feature type="transmembrane region" description="Helical" evidence="1">
    <location>
        <begin position="84"/>
        <end position="104"/>
    </location>
</feature>
<feature type="transmembrane region" description="Helical" evidence="1">
    <location>
        <begin position="136"/>
        <end position="155"/>
    </location>
</feature>
<feature type="transmembrane region" description="Helical" evidence="1">
    <location>
        <begin position="206"/>
        <end position="225"/>
    </location>
</feature>
<feature type="transmembrane region" description="Helical" evidence="1">
    <location>
        <begin position="414"/>
        <end position="433"/>
    </location>
</feature>
<feature type="transmembrane region" description="Helical" evidence="1">
    <location>
        <begin position="175"/>
        <end position="194"/>
    </location>
</feature>
<keyword evidence="1" id="KW-0472">Membrane</keyword>
<gene>
    <name evidence="2" type="ORF">G6R29_03875</name>
</gene>
<comment type="caution">
    <text evidence="2">The sequence shown here is derived from an EMBL/GenBank/DDBJ whole genome shotgun (WGS) entry which is preliminary data.</text>
</comment>
<dbReference type="EMBL" id="JAAMFK010000004">
    <property type="protein sequence ID" value="MBS9338762.1"/>
    <property type="molecule type" value="Genomic_DNA"/>
</dbReference>
<proteinExistence type="predicted"/>
<dbReference type="PANTHER" id="PTHR38454">
    <property type="entry name" value="INTEGRAL MEMBRANE PROTEIN-RELATED"/>
    <property type="match status" value="1"/>
</dbReference>
<dbReference type="InterPro" id="IPR018580">
    <property type="entry name" value="Uncharacterised_YfhO"/>
</dbReference>
<keyword evidence="1" id="KW-0812">Transmembrane</keyword>
<evidence type="ECO:0000313" key="3">
    <source>
        <dbReference type="Proteomes" id="UP001519504"/>
    </source>
</evidence>
<organism evidence="2 3">
    <name type="scientific">Fructobacillus broussonetiae</name>
    <dbReference type="NCBI Taxonomy" id="2713173"/>
    <lineage>
        <taxon>Bacteria</taxon>
        <taxon>Bacillati</taxon>
        <taxon>Bacillota</taxon>
        <taxon>Bacilli</taxon>
        <taxon>Lactobacillales</taxon>
        <taxon>Lactobacillaceae</taxon>
        <taxon>Fructobacillus</taxon>
    </lineage>
</organism>
<feature type="transmembrane region" description="Helical" evidence="1">
    <location>
        <begin position="110"/>
        <end position="129"/>
    </location>
</feature>
<keyword evidence="3" id="KW-1185">Reference proteome</keyword>
<feature type="transmembrane region" description="Helical" evidence="1">
    <location>
        <begin position="817"/>
        <end position="838"/>
    </location>
</feature>
<feature type="transmembrane region" description="Helical" evidence="1">
    <location>
        <begin position="358"/>
        <end position="377"/>
    </location>
</feature>
<feature type="transmembrane region" description="Helical" evidence="1">
    <location>
        <begin position="328"/>
        <end position="346"/>
    </location>
</feature>
<reference evidence="2 3" key="1">
    <citation type="submission" date="2020-02" db="EMBL/GenBank/DDBJ databases">
        <title>Fructobacillus sp. isolated from paper mulberry of Taiwan.</title>
        <authorList>
            <person name="Lin S.-T."/>
        </authorList>
    </citation>
    <scope>NUCLEOTIDE SEQUENCE [LARGE SCALE GENOMIC DNA]</scope>
    <source>
        <strain evidence="2 3">M2-14</strain>
    </source>
</reference>
<protein>
    <submittedName>
        <fullName evidence="2">YfhO family protein</fullName>
    </submittedName>
</protein>
<evidence type="ECO:0000256" key="1">
    <source>
        <dbReference type="SAM" id="Phobius"/>
    </source>
</evidence>
<name>A0ABS5R180_9LACO</name>